<protein>
    <submittedName>
        <fullName evidence="4">TetR family transcriptional regulator</fullName>
    </submittedName>
</protein>
<dbReference type="Pfam" id="PF00440">
    <property type="entry name" value="TetR_N"/>
    <property type="match status" value="1"/>
</dbReference>
<comment type="caution">
    <text evidence="4">The sequence shown here is derived from an EMBL/GenBank/DDBJ whole genome shotgun (WGS) entry which is preliminary data.</text>
</comment>
<dbReference type="PRINTS" id="PR00455">
    <property type="entry name" value="HTHTETR"/>
</dbReference>
<dbReference type="PANTHER" id="PTHR30055:SF209">
    <property type="entry name" value="POSSIBLE TRANSCRIPTIONAL REGULATORY PROTEIN (PROBABLY TETR-FAMILY)"/>
    <property type="match status" value="1"/>
</dbReference>
<dbReference type="AlphaFoldDB" id="A0A917ULV4"/>
<keyword evidence="1 2" id="KW-0238">DNA-binding</keyword>
<name>A0A917ULV4_9DEIO</name>
<feature type="domain" description="HTH tetR-type" evidence="3">
    <location>
        <begin position="15"/>
        <end position="75"/>
    </location>
</feature>
<feature type="DNA-binding region" description="H-T-H motif" evidence="2">
    <location>
        <begin position="38"/>
        <end position="57"/>
    </location>
</feature>
<dbReference type="EMBL" id="BMOE01000002">
    <property type="protein sequence ID" value="GGJ67515.1"/>
    <property type="molecule type" value="Genomic_DNA"/>
</dbReference>
<dbReference type="RefSeq" id="WP_188961149.1">
    <property type="nucleotide sequence ID" value="NZ_BMOE01000002.1"/>
</dbReference>
<proteinExistence type="predicted"/>
<evidence type="ECO:0000259" key="3">
    <source>
        <dbReference type="PROSITE" id="PS50977"/>
    </source>
</evidence>
<dbReference type="GO" id="GO:0000976">
    <property type="term" value="F:transcription cis-regulatory region binding"/>
    <property type="evidence" value="ECO:0007669"/>
    <property type="project" value="TreeGrafter"/>
</dbReference>
<sequence length="245" mass="25782">MSPAPPPDAPQGPQDATRARILDAAVRLLGAEGRDALTTRAVAVAAGVQAPALYRLFGDKRGLLSAVASHGYAAFMAEKERLPVHLDPLDQLRAGWDLQVQFGLTHPAVYALMAGDPQEEPDRDAGWASLNLKLQQLARTGRLSVPVQHAAVLYHSACRGLILTLLSLPPAERDPALSRLARETALAGISAAVPGPPSGVGPVAVQLRSCLPDIAVLTPGERHLMAELLDRIARSGHPTTGTEPS</sequence>
<reference evidence="4" key="2">
    <citation type="submission" date="2020-09" db="EMBL/GenBank/DDBJ databases">
        <authorList>
            <person name="Sun Q."/>
            <person name="Ohkuma M."/>
        </authorList>
    </citation>
    <scope>NUCLEOTIDE SEQUENCE</scope>
    <source>
        <strain evidence="4">JCM 14371</strain>
    </source>
</reference>
<dbReference type="SUPFAM" id="SSF46689">
    <property type="entry name" value="Homeodomain-like"/>
    <property type="match status" value="1"/>
</dbReference>
<evidence type="ECO:0000256" key="2">
    <source>
        <dbReference type="PROSITE-ProRule" id="PRU00335"/>
    </source>
</evidence>
<dbReference type="PROSITE" id="PS50977">
    <property type="entry name" value="HTH_TETR_2"/>
    <property type="match status" value="1"/>
</dbReference>
<dbReference type="GO" id="GO:0003700">
    <property type="term" value="F:DNA-binding transcription factor activity"/>
    <property type="evidence" value="ECO:0007669"/>
    <property type="project" value="TreeGrafter"/>
</dbReference>
<dbReference type="SUPFAM" id="SSF48498">
    <property type="entry name" value="Tetracyclin repressor-like, C-terminal domain"/>
    <property type="match status" value="1"/>
</dbReference>
<evidence type="ECO:0000313" key="5">
    <source>
        <dbReference type="Proteomes" id="UP000635726"/>
    </source>
</evidence>
<evidence type="ECO:0000256" key="1">
    <source>
        <dbReference type="ARBA" id="ARBA00023125"/>
    </source>
</evidence>
<dbReference type="InterPro" id="IPR050109">
    <property type="entry name" value="HTH-type_TetR-like_transc_reg"/>
</dbReference>
<dbReference type="Gene3D" id="1.10.10.60">
    <property type="entry name" value="Homeodomain-like"/>
    <property type="match status" value="1"/>
</dbReference>
<dbReference type="Proteomes" id="UP000635726">
    <property type="component" value="Unassembled WGS sequence"/>
</dbReference>
<organism evidence="4 5">
    <name type="scientific">Deinococcus aquiradiocola</name>
    <dbReference type="NCBI Taxonomy" id="393059"/>
    <lineage>
        <taxon>Bacteria</taxon>
        <taxon>Thermotogati</taxon>
        <taxon>Deinococcota</taxon>
        <taxon>Deinococci</taxon>
        <taxon>Deinococcales</taxon>
        <taxon>Deinococcaceae</taxon>
        <taxon>Deinococcus</taxon>
    </lineage>
</organism>
<dbReference type="InterPro" id="IPR036271">
    <property type="entry name" value="Tet_transcr_reg_TetR-rel_C_sf"/>
</dbReference>
<dbReference type="InterPro" id="IPR009057">
    <property type="entry name" value="Homeodomain-like_sf"/>
</dbReference>
<keyword evidence="5" id="KW-1185">Reference proteome</keyword>
<dbReference type="Gene3D" id="1.10.357.10">
    <property type="entry name" value="Tetracycline Repressor, domain 2"/>
    <property type="match status" value="1"/>
</dbReference>
<gene>
    <name evidence="4" type="ORF">GCM10008939_09810</name>
</gene>
<evidence type="ECO:0000313" key="4">
    <source>
        <dbReference type="EMBL" id="GGJ67515.1"/>
    </source>
</evidence>
<reference evidence="4" key="1">
    <citation type="journal article" date="2014" name="Int. J. Syst. Evol. Microbiol.">
        <title>Complete genome sequence of Corynebacterium casei LMG S-19264T (=DSM 44701T), isolated from a smear-ripened cheese.</title>
        <authorList>
            <consortium name="US DOE Joint Genome Institute (JGI-PGF)"/>
            <person name="Walter F."/>
            <person name="Albersmeier A."/>
            <person name="Kalinowski J."/>
            <person name="Ruckert C."/>
        </authorList>
    </citation>
    <scope>NUCLEOTIDE SEQUENCE</scope>
    <source>
        <strain evidence="4">JCM 14371</strain>
    </source>
</reference>
<dbReference type="InterPro" id="IPR001647">
    <property type="entry name" value="HTH_TetR"/>
</dbReference>
<accession>A0A917ULV4</accession>
<dbReference type="PANTHER" id="PTHR30055">
    <property type="entry name" value="HTH-TYPE TRANSCRIPTIONAL REGULATOR RUTR"/>
    <property type="match status" value="1"/>
</dbReference>